<evidence type="ECO:0000256" key="5">
    <source>
        <dbReference type="SAM" id="MobiDB-lite"/>
    </source>
</evidence>
<keyword evidence="4 6" id="KW-0472">Membrane</keyword>
<dbReference type="Proteomes" id="UP000319004">
    <property type="component" value="Chromosome"/>
</dbReference>
<evidence type="ECO:0000259" key="7">
    <source>
        <dbReference type="Pfam" id="PF06271"/>
    </source>
</evidence>
<dbReference type="Pfam" id="PF06271">
    <property type="entry name" value="RDD"/>
    <property type="match status" value="1"/>
</dbReference>
<evidence type="ECO:0000313" key="9">
    <source>
        <dbReference type="Proteomes" id="UP000319004"/>
    </source>
</evidence>
<accession>A0A518HVI7</accession>
<dbReference type="InterPro" id="IPR010432">
    <property type="entry name" value="RDD"/>
</dbReference>
<comment type="subcellular location">
    <subcellularLocation>
        <location evidence="1">Membrane</location>
        <topology evidence="1">Multi-pass membrane protein</topology>
    </subcellularLocation>
</comment>
<feature type="transmembrane region" description="Helical" evidence="6">
    <location>
        <begin position="66"/>
        <end position="86"/>
    </location>
</feature>
<dbReference type="GO" id="GO:0016020">
    <property type="term" value="C:membrane"/>
    <property type="evidence" value="ECO:0007669"/>
    <property type="project" value="UniProtKB-SubCell"/>
</dbReference>
<evidence type="ECO:0000313" key="8">
    <source>
        <dbReference type="EMBL" id="QDV44872.1"/>
    </source>
</evidence>
<dbReference type="PANTHER" id="PTHR38480">
    <property type="entry name" value="SLR0254 PROTEIN"/>
    <property type="match status" value="1"/>
</dbReference>
<keyword evidence="9" id="KW-1185">Reference proteome</keyword>
<protein>
    <submittedName>
        <fullName evidence="8">RDD family protein</fullName>
    </submittedName>
</protein>
<proteinExistence type="predicted"/>
<evidence type="ECO:0000256" key="1">
    <source>
        <dbReference type="ARBA" id="ARBA00004141"/>
    </source>
</evidence>
<name>A0A518HVI7_9BACT</name>
<evidence type="ECO:0000256" key="4">
    <source>
        <dbReference type="ARBA" id="ARBA00023136"/>
    </source>
</evidence>
<reference evidence="8 9" key="1">
    <citation type="submission" date="2019-03" db="EMBL/GenBank/DDBJ databases">
        <title>Deep-cultivation of Planctomycetes and their phenomic and genomic characterization uncovers novel biology.</title>
        <authorList>
            <person name="Wiegand S."/>
            <person name="Jogler M."/>
            <person name="Boedeker C."/>
            <person name="Pinto D."/>
            <person name="Vollmers J."/>
            <person name="Rivas-Marin E."/>
            <person name="Kohn T."/>
            <person name="Peeters S.H."/>
            <person name="Heuer A."/>
            <person name="Rast P."/>
            <person name="Oberbeckmann S."/>
            <person name="Bunk B."/>
            <person name="Jeske O."/>
            <person name="Meyerdierks A."/>
            <person name="Storesund J.E."/>
            <person name="Kallscheuer N."/>
            <person name="Luecker S."/>
            <person name="Lage O.M."/>
            <person name="Pohl T."/>
            <person name="Merkel B.J."/>
            <person name="Hornburger P."/>
            <person name="Mueller R.-W."/>
            <person name="Bruemmer F."/>
            <person name="Labrenz M."/>
            <person name="Spormann A.M."/>
            <person name="Op den Camp H."/>
            <person name="Overmann J."/>
            <person name="Amann R."/>
            <person name="Jetten M.S.M."/>
            <person name="Mascher T."/>
            <person name="Medema M.H."/>
            <person name="Devos D.P."/>
            <person name="Kaster A.-K."/>
            <person name="Ovreas L."/>
            <person name="Rohde M."/>
            <person name="Galperin M.Y."/>
            <person name="Jogler C."/>
        </authorList>
    </citation>
    <scope>NUCLEOTIDE SEQUENCE [LARGE SCALE GENOMIC DNA]</scope>
    <source>
        <strain evidence="8 9">Enr13</strain>
    </source>
</reference>
<feature type="domain" description="RDD" evidence="7">
    <location>
        <begin position="25"/>
        <end position="176"/>
    </location>
</feature>
<dbReference type="PANTHER" id="PTHR38480:SF1">
    <property type="entry name" value="SLR0254 PROTEIN"/>
    <property type="match status" value="1"/>
</dbReference>
<feature type="transmembrane region" description="Helical" evidence="6">
    <location>
        <begin position="39"/>
        <end position="60"/>
    </location>
</feature>
<evidence type="ECO:0000256" key="2">
    <source>
        <dbReference type="ARBA" id="ARBA00022692"/>
    </source>
</evidence>
<evidence type="ECO:0000256" key="6">
    <source>
        <dbReference type="SAM" id="Phobius"/>
    </source>
</evidence>
<gene>
    <name evidence="8" type="ORF">Enr13x_47430</name>
</gene>
<dbReference type="AlphaFoldDB" id="A0A518HVI7"/>
<feature type="compositionally biased region" description="Low complexity" evidence="5">
    <location>
        <begin position="314"/>
        <end position="361"/>
    </location>
</feature>
<dbReference type="RefSeq" id="WP_197455284.1">
    <property type="nucleotide sequence ID" value="NZ_CP037423.1"/>
</dbReference>
<keyword evidence="3 6" id="KW-1133">Transmembrane helix</keyword>
<feature type="compositionally biased region" description="Low complexity" evidence="5">
    <location>
        <begin position="370"/>
        <end position="389"/>
    </location>
</feature>
<organism evidence="8 9">
    <name type="scientific">Stieleria neptunia</name>
    <dbReference type="NCBI Taxonomy" id="2527979"/>
    <lineage>
        <taxon>Bacteria</taxon>
        <taxon>Pseudomonadati</taxon>
        <taxon>Planctomycetota</taxon>
        <taxon>Planctomycetia</taxon>
        <taxon>Pirellulales</taxon>
        <taxon>Pirellulaceae</taxon>
        <taxon>Stieleria</taxon>
    </lineage>
</organism>
<keyword evidence="2 6" id="KW-0812">Transmembrane</keyword>
<feature type="region of interest" description="Disordered" evidence="5">
    <location>
        <begin position="308"/>
        <end position="389"/>
    </location>
</feature>
<evidence type="ECO:0000256" key="3">
    <source>
        <dbReference type="ARBA" id="ARBA00022989"/>
    </source>
</evidence>
<sequence>MAAVQPLDTTIAVVTPENIAFEYQLAGPFRRLPAYLIDLAVRWGVILGVGLAILIIGGLLSALSTFYGPLTFAFIVILIFVINWFYGTIGEAYFNGRTVGKWFCGIRVIEVDGRPVSPRSALLRNLLRIADLAPVAAINTWDPDVPPIYFIPTGIIGLVSMTMTQRMQRLGDLAAGTMVVVDERKWQLPIAKVDDARVPALASYIPGDYLVTRKMARTLATYVERRHFLTPPRRREVARNLSDPLIERFEFRQDIDPDLLLYALYYKTFLADSMTEPADLGPLAGYSPLAKDADKPSGLAEPLQSVIPDELGKPAQRQPVQRRPTTQGPTTQGPTTQGPTAQGPTTQRGDVWSSPSSSAAANPPPPPPASTGAPAAPATDPPRTAGDGQ</sequence>
<dbReference type="EMBL" id="CP037423">
    <property type="protein sequence ID" value="QDV44872.1"/>
    <property type="molecule type" value="Genomic_DNA"/>
</dbReference>
<dbReference type="KEGG" id="snep:Enr13x_47430"/>